<proteinExistence type="inferred from homology"/>
<evidence type="ECO:0000313" key="8">
    <source>
        <dbReference type="Proteomes" id="UP000018896"/>
    </source>
</evidence>
<accession>W4QTA2</accession>
<dbReference type="GO" id="GO:1990904">
    <property type="term" value="C:ribonucleoprotein complex"/>
    <property type="evidence" value="ECO:0007669"/>
    <property type="project" value="UniProtKB-KW"/>
</dbReference>
<sequence length="69" mass="7277">MAAVLSGLSIDRKALVVTADYNEAVALSARNLPGITFVTAEGVSVLDVLKHDKLVITKDAVQKVEEVLA</sequence>
<dbReference type="InterPro" id="IPR002136">
    <property type="entry name" value="Ribosomal_uL4"/>
</dbReference>
<dbReference type="PANTHER" id="PTHR10746">
    <property type="entry name" value="50S RIBOSOMAL PROTEIN L4"/>
    <property type="match status" value="1"/>
</dbReference>
<comment type="caution">
    <text evidence="7">The sequence shown here is derived from an EMBL/GenBank/DDBJ whole genome shotgun (WGS) entry which is preliminary data.</text>
</comment>
<dbReference type="GO" id="GO:0005840">
    <property type="term" value="C:ribosome"/>
    <property type="evidence" value="ECO:0007669"/>
    <property type="project" value="UniProtKB-KW"/>
</dbReference>
<keyword evidence="4" id="KW-0687">Ribonucleoprotein</keyword>
<evidence type="ECO:0000256" key="3">
    <source>
        <dbReference type="ARBA" id="ARBA00022980"/>
    </source>
</evidence>
<organism evidence="7 8">
    <name type="scientific">Halalkalibacter akibai (strain ATCC 43226 / DSM 21942 / CIP 109018 / JCM 9157 / 1139)</name>
    <name type="common">Bacillus akibai</name>
    <dbReference type="NCBI Taxonomy" id="1236973"/>
    <lineage>
        <taxon>Bacteria</taxon>
        <taxon>Bacillati</taxon>
        <taxon>Bacillota</taxon>
        <taxon>Bacilli</taxon>
        <taxon>Bacillales</taxon>
        <taxon>Bacillaceae</taxon>
        <taxon>Halalkalibacter</taxon>
    </lineage>
</organism>
<dbReference type="STRING" id="1236973.JCM9157_2433"/>
<dbReference type="InterPro" id="IPR023574">
    <property type="entry name" value="Ribosomal_uL4_dom_sf"/>
</dbReference>
<evidence type="ECO:0000256" key="6">
    <source>
        <dbReference type="ARBA" id="ARBA00035462"/>
    </source>
</evidence>
<dbReference type="GO" id="GO:0006412">
    <property type="term" value="P:translation"/>
    <property type="evidence" value="ECO:0007669"/>
    <property type="project" value="InterPro"/>
</dbReference>
<dbReference type="eggNOG" id="COG0088">
    <property type="taxonomic scope" value="Bacteria"/>
</dbReference>
<dbReference type="Pfam" id="PF00573">
    <property type="entry name" value="Ribosomal_L4"/>
    <property type="match status" value="1"/>
</dbReference>
<comment type="similarity">
    <text evidence="1">Belongs to the universal ribosomal protein uL4 family.</text>
</comment>
<dbReference type="EMBL" id="BAUV01000017">
    <property type="protein sequence ID" value="GAE35331.1"/>
    <property type="molecule type" value="Genomic_DNA"/>
</dbReference>
<keyword evidence="8" id="KW-1185">Reference proteome</keyword>
<gene>
    <name evidence="7" type="ORF">JCM9157_2433</name>
</gene>
<dbReference type="Proteomes" id="UP000018896">
    <property type="component" value="Unassembled WGS sequence"/>
</dbReference>
<evidence type="ECO:0000256" key="5">
    <source>
        <dbReference type="ARBA" id="ARBA00035244"/>
    </source>
</evidence>
<name>W4QTA2_HALA3</name>
<evidence type="ECO:0000256" key="1">
    <source>
        <dbReference type="ARBA" id="ARBA00010528"/>
    </source>
</evidence>
<dbReference type="AlphaFoldDB" id="W4QTA2"/>
<evidence type="ECO:0000256" key="4">
    <source>
        <dbReference type="ARBA" id="ARBA00023274"/>
    </source>
</evidence>
<dbReference type="InterPro" id="IPR013005">
    <property type="entry name" value="Ribosomal_uL4-like"/>
</dbReference>
<dbReference type="GO" id="GO:0003735">
    <property type="term" value="F:structural constituent of ribosome"/>
    <property type="evidence" value="ECO:0007669"/>
    <property type="project" value="InterPro"/>
</dbReference>
<reference evidence="7 8" key="1">
    <citation type="journal article" date="2014" name="Genome Announc.">
        <title>Draft Genome Sequences of Three Alkaliphilic Bacillus Strains, Bacillus wakoensis JCM 9140T, Bacillus akibai JCM 9157T, and Bacillus hemicellulosilyticus JCM 9152T.</title>
        <authorList>
            <person name="Yuki M."/>
            <person name="Oshima K."/>
            <person name="Suda W."/>
            <person name="Oshida Y."/>
            <person name="Kitamura K."/>
            <person name="Iida T."/>
            <person name="Hattori M."/>
            <person name="Ohkuma M."/>
        </authorList>
    </citation>
    <scope>NUCLEOTIDE SEQUENCE [LARGE SCALE GENOMIC DNA]</scope>
    <source>
        <strain evidence="7 8">JCM 9157</strain>
    </source>
</reference>
<dbReference type="SUPFAM" id="SSF52166">
    <property type="entry name" value="Ribosomal protein L4"/>
    <property type="match status" value="1"/>
</dbReference>
<keyword evidence="3 7" id="KW-0689">Ribosomal protein</keyword>
<evidence type="ECO:0000313" key="7">
    <source>
        <dbReference type="EMBL" id="GAE35331.1"/>
    </source>
</evidence>
<protein>
    <recommendedName>
        <fullName evidence="5">Large ribosomal subunit protein uL4</fullName>
    </recommendedName>
    <alternativeName>
        <fullName evidence="6">50S ribosomal protein L4</fullName>
    </alternativeName>
</protein>
<comment type="subunit">
    <text evidence="2">Part of the 50S ribosomal subunit.</text>
</comment>
<dbReference type="Gene3D" id="3.40.1370.10">
    <property type="match status" value="1"/>
</dbReference>
<dbReference type="PANTHER" id="PTHR10746:SF6">
    <property type="entry name" value="LARGE RIBOSOMAL SUBUNIT PROTEIN UL4M"/>
    <property type="match status" value="1"/>
</dbReference>
<evidence type="ECO:0000256" key="2">
    <source>
        <dbReference type="ARBA" id="ARBA00011838"/>
    </source>
</evidence>